<dbReference type="InterPro" id="IPR013783">
    <property type="entry name" value="Ig-like_fold"/>
</dbReference>
<name>A0A519BQ79_9DELT</name>
<organism evidence="2 3">
    <name type="scientific">Candidatus Acididesulfobacter diazotrophicus</name>
    <dbReference type="NCBI Taxonomy" id="2597226"/>
    <lineage>
        <taxon>Bacteria</taxon>
        <taxon>Deltaproteobacteria</taxon>
        <taxon>Candidatus Acidulodesulfobacterales</taxon>
        <taxon>Candidatus Acididesulfobacter</taxon>
    </lineage>
</organism>
<proteinExistence type="predicted"/>
<dbReference type="InterPro" id="IPR014880">
    <property type="entry name" value="SoxZ_dom"/>
</dbReference>
<feature type="domain" description="Sulphur oxidation protein SoxZ" evidence="1">
    <location>
        <begin position="8"/>
        <end position="104"/>
    </location>
</feature>
<dbReference type="Gene3D" id="2.60.40.10">
    <property type="entry name" value="Immunoglobulins"/>
    <property type="match status" value="1"/>
</dbReference>
<dbReference type="InterPro" id="IPR014756">
    <property type="entry name" value="Ig_E-set"/>
</dbReference>
<dbReference type="EMBL" id="SGBB01000001">
    <property type="protein sequence ID" value="RZD19420.1"/>
    <property type="molecule type" value="Genomic_DNA"/>
</dbReference>
<evidence type="ECO:0000259" key="1">
    <source>
        <dbReference type="Pfam" id="PF08770"/>
    </source>
</evidence>
<evidence type="ECO:0000313" key="2">
    <source>
        <dbReference type="EMBL" id="RZD19420.1"/>
    </source>
</evidence>
<evidence type="ECO:0000313" key="3">
    <source>
        <dbReference type="Proteomes" id="UP000319296"/>
    </source>
</evidence>
<protein>
    <submittedName>
        <fullName evidence="2">Thiosulfate oxidation carrier complex protein SoxZ</fullName>
    </submittedName>
</protein>
<dbReference type="AlphaFoldDB" id="A0A519BQ79"/>
<reference evidence="2 3" key="1">
    <citation type="journal article" date="2019" name="ISME J.">
        <title>Insights into ecological role of a new deltaproteobacterial order Candidatus Acidulodesulfobacterales by metagenomics and metatranscriptomics.</title>
        <authorList>
            <person name="Tan S."/>
            <person name="Liu J."/>
            <person name="Fang Y."/>
            <person name="Hedlund B.P."/>
            <person name="Lian Z.H."/>
            <person name="Huang L.Y."/>
            <person name="Li J.T."/>
            <person name="Huang L.N."/>
            <person name="Li W.J."/>
            <person name="Jiang H.C."/>
            <person name="Dong H.L."/>
            <person name="Shu W.S."/>
        </authorList>
    </citation>
    <scope>NUCLEOTIDE SEQUENCE [LARGE SCALE GENOMIC DNA]</scope>
    <source>
        <strain evidence="2">AP1</strain>
    </source>
</reference>
<dbReference type="NCBIfam" id="TIGR04490">
    <property type="entry name" value="SoxZ_true"/>
    <property type="match status" value="1"/>
</dbReference>
<comment type="caution">
    <text evidence="2">The sequence shown here is derived from an EMBL/GenBank/DDBJ whole genome shotgun (WGS) entry which is preliminary data.</text>
</comment>
<dbReference type="SUPFAM" id="SSF81296">
    <property type="entry name" value="E set domains"/>
    <property type="match status" value="1"/>
</dbReference>
<dbReference type="InterPro" id="IPR030995">
    <property type="entry name" value="SoxZ"/>
</dbReference>
<accession>A0A519BQ79</accession>
<sequence length="109" mass="12429">MKLGAMLIRIPRKVKAGQIFKVMSITKHPMDTGLVKNPKTGKIIPMWIINKVDIYYDKKLVTTCDYGIAISANPFLAFYLRADKKAPLEFVAYDTHHNVYKKTVMVNVV</sequence>
<gene>
    <name evidence="2" type="primary">soxZ</name>
    <name evidence="2" type="ORF">EVG15_00630</name>
</gene>
<dbReference type="Proteomes" id="UP000319296">
    <property type="component" value="Unassembled WGS sequence"/>
</dbReference>
<dbReference type="Pfam" id="PF08770">
    <property type="entry name" value="SoxZ"/>
    <property type="match status" value="1"/>
</dbReference>